<comment type="caution">
    <text evidence="4">The sequence shown here is derived from an EMBL/GenBank/DDBJ whole genome shotgun (WGS) entry which is preliminary data.</text>
</comment>
<dbReference type="Pfam" id="PF03976">
    <property type="entry name" value="PPK2"/>
    <property type="match status" value="1"/>
</dbReference>
<dbReference type="Gene3D" id="3.40.50.300">
    <property type="entry name" value="P-loop containing nucleotide triphosphate hydrolases"/>
    <property type="match status" value="1"/>
</dbReference>
<dbReference type="SUPFAM" id="SSF52540">
    <property type="entry name" value="P-loop containing nucleoside triphosphate hydrolases"/>
    <property type="match status" value="1"/>
</dbReference>
<dbReference type="Proteomes" id="UP000003111">
    <property type="component" value="Unassembled WGS sequence"/>
</dbReference>
<dbReference type="EC" id="2.7.4.-" evidence="4"/>
<reference evidence="4" key="1">
    <citation type="submission" date="2010-08" db="EMBL/GenBank/DDBJ databases">
        <authorList>
            <person name="Muzny D."/>
            <person name="Qin X."/>
            <person name="Buhay C."/>
            <person name="Dugan-Rocha S."/>
            <person name="Ding Y."/>
            <person name="Chen G."/>
            <person name="Hawes A."/>
            <person name="Holder M."/>
            <person name="Jhangiani S."/>
            <person name="Johnson A."/>
            <person name="Khan Z."/>
            <person name="Li Z."/>
            <person name="Liu W."/>
            <person name="Liu X."/>
            <person name="Perez L."/>
            <person name="Shen H."/>
            <person name="Wang Q."/>
            <person name="Watt J."/>
            <person name="Xi L."/>
            <person name="Xin Y."/>
            <person name="Zhou J."/>
            <person name="Deng J."/>
            <person name="Jiang H."/>
            <person name="Liu Y."/>
            <person name="Qu J."/>
            <person name="Song X.-Z."/>
            <person name="Zhang L."/>
            <person name="Villasana D."/>
            <person name="Johnson A."/>
            <person name="Liu J."/>
            <person name="Liyanage D."/>
            <person name="Lorensuhewa L."/>
            <person name="Robinson T."/>
            <person name="Song A."/>
            <person name="Song B.-B."/>
            <person name="Dinh H."/>
            <person name="Thornton R."/>
            <person name="Coyle M."/>
            <person name="Francisco L."/>
            <person name="Jackson L."/>
            <person name="Javaid M."/>
            <person name="Korchina V."/>
            <person name="Kovar C."/>
            <person name="Mata R."/>
            <person name="Mathew T."/>
            <person name="Ngo R."/>
            <person name="Nguyen L."/>
            <person name="Nguyen N."/>
            <person name="Okwuonu G."/>
            <person name="Ongeri F."/>
            <person name="Pham C."/>
            <person name="Simmons D."/>
            <person name="Wilczek-Boney K."/>
            <person name="Hale W."/>
            <person name="Jakkamsetti A."/>
            <person name="Pham P."/>
            <person name="Ruth R."/>
            <person name="San Lucas F."/>
            <person name="Warren J."/>
            <person name="Zhang J."/>
            <person name="Zhao Z."/>
            <person name="Zhou C."/>
            <person name="Zhu D."/>
            <person name="Lee S."/>
            <person name="Bess C."/>
            <person name="Blankenburg K."/>
            <person name="Forbes L."/>
            <person name="Fu Q."/>
            <person name="Gubbala S."/>
            <person name="Hirani K."/>
            <person name="Jayaseelan J.C."/>
            <person name="Lara F."/>
            <person name="Munidasa M."/>
            <person name="Palculict T."/>
            <person name="Patil S."/>
            <person name="Pu L.-L."/>
            <person name="Saada N."/>
            <person name="Tang L."/>
            <person name="Weissenberger G."/>
            <person name="Zhu Y."/>
            <person name="Hemphill L."/>
            <person name="Shang Y."/>
            <person name="Youmans B."/>
            <person name="Ayvaz T."/>
            <person name="Ross M."/>
            <person name="Santibanez J."/>
            <person name="Aqrawi P."/>
            <person name="Gross S."/>
            <person name="Joshi V."/>
            <person name="Fowler G."/>
            <person name="Nazareth L."/>
            <person name="Reid J."/>
            <person name="Worley K."/>
            <person name="Petrosino J."/>
            <person name="Highlander S."/>
            <person name="Gibbs R."/>
        </authorList>
    </citation>
    <scope>NUCLEOTIDE SEQUENCE [LARGE SCALE GENOMIC DNA]</scope>
    <source>
        <strain evidence="4">DSM 15272</strain>
    </source>
</reference>
<evidence type="ECO:0000313" key="4">
    <source>
        <dbReference type="EMBL" id="EFQ83832.1"/>
    </source>
</evidence>
<evidence type="ECO:0000256" key="2">
    <source>
        <dbReference type="ARBA" id="ARBA00022777"/>
    </source>
</evidence>
<dbReference type="GO" id="GO:0008976">
    <property type="term" value="F:polyphosphate kinase activity"/>
    <property type="evidence" value="ECO:0007669"/>
    <property type="project" value="InterPro"/>
</dbReference>
<name>E2S9A8_9ACTN</name>
<keyword evidence="5" id="KW-1185">Reference proteome</keyword>
<dbReference type="PANTHER" id="PTHR34383:SF3">
    <property type="entry name" value="POLYPHOSPHATE:AMP PHOSPHOTRANSFERASE"/>
    <property type="match status" value="1"/>
</dbReference>
<dbReference type="InterPro" id="IPR027417">
    <property type="entry name" value="P-loop_NTPase"/>
</dbReference>
<dbReference type="PIRSF" id="PIRSF028756">
    <property type="entry name" value="PPK2_prd"/>
    <property type="match status" value="1"/>
</dbReference>
<protein>
    <submittedName>
        <fullName evidence="4">Polyphosphate:nucleotide phosphotransferase, PPK2 family</fullName>
        <ecNumber evidence="4">2.7.4.-</ecNumber>
    </submittedName>
</protein>
<accession>E2S9A8</accession>
<dbReference type="InterPro" id="IPR022300">
    <property type="entry name" value="PPK2-rel_1"/>
</dbReference>
<dbReference type="eggNOG" id="COG2326">
    <property type="taxonomic scope" value="Bacteria"/>
</dbReference>
<dbReference type="InterPro" id="IPR016898">
    <property type="entry name" value="Polyphosphate_phosphotransfera"/>
</dbReference>
<dbReference type="AlphaFoldDB" id="E2S9A8"/>
<dbReference type="HOGENOM" id="CLU_048699_1_2_11"/>
<evidence type="ECO:0000313" key="5">
    <source>
        <dbReference type="Proteomes" id="UP000003111"/>
    </source>
</evidence>
<evidence type="ECO:0000256" key="1">
    <source>
        <dbReference type="ARBA" id="ARBA00022679"/>
    </source>
</evidence>
<gene>
    <name evidence="4" type="ORF">HMPREF0063_10548</name>
</gene>
<evidence type="ECO:0000259" key="3">
    <source>
        <dbReference type="Pfam" id="PF03976"/>
    </source>
</evidence>
<keyword evidence="1 4" id="KW-0808">Transferase</keyword>
<feature type="domain" description="Polyphosphate kinase-2-related" evidence="3">
    <location>
        <begin position="34"/>
        <end position="259"/>
    </location>
</feature>
<dbReference type="STRING" id="585531.HMPREF0063_10548"/>
<keyword evidence="2" id="KW-0418">Kinase</keyword>
<dbReference type="EMBL" id="ACLF03000003">
    <property type="protein sequence ID" value="EFQ83832.1"/>
    <property type="molecule type" value="Genomic_DNA"/>
</dbReference>
<dbReference type="InterPro" id="IPR022488">
    <property type="entry name" value="PPK2-related"/>
</dbReference>
<dbReference type="GO" id="GO:0006797">
    <property type="term" value="P:polyphosphate metabolic process"/>
    <property type="evidence" value="ECO:0007669"/>
    <property type="project" value="InterPro"/>
</dbReference>
<dbReference type="NCBIfam" id="TIGR03709">
    <property type="entry name" value="PPK2_rel_1"/>
    <property type="match status" value="1"/>
</dbReference>
<dbReference type="PANTHER" id="PTHR34383">
    <property type="entry name" value="POLYPHOSPHATE:AMP PHOSPHOTRANSFERASE-RELATED"/>
    <property type="match status" value="1"/>
</dbReference>
<organism evidence="4 5">
    <name type="scientific">Aeromicrobium marinum DSM 15272</name>
    <dbReference type="NCBI Taxonomy" id="585531"/>
    <lineage>
        <taxon>Bacteria</taxon>
        <taxon>Bacillati</taxon>
        <taxon>Actinomycetota</taxon>
        <taxon>Actinomycetes</taxon>
        <taxon>Propionibacteriales</taxon>
        <taxon>Nocardioidaceae</taxon>
        <taxon>Aeromicrobium</taxon>
    </lineage>
</organism>
<proteinExistence type="predicted"/>
<sequence length="283" mass="31471">MIAMASSVTDLLRTTGPVDLAAIDARSTPGFDDDKDAALAATAQLEPELADLQERLFAGGRAGTTERRVLLLLQGMDTAGKGGTLRKVAGLMDPQGLTVTAFKKPTDEELQHDFLWRIGPRLPQPGMVGVFDRSHYEDVLIGRVRQLADDVEIERRYGAINEFEQQFVDSGGVIVKCFLHVDAETQAERLAERLEDPTKHWKYNPGDLDERALWAEYQQAYEIALERCSTDAAPWHVVPAGRKWYRNWAVGVMLLDALRGLDLQWPPADFDVAAEQARLAASR</sequence>